<dbReference type="InterPro" id="IPR011109">
    <property type="entry name" value="DNA_bind_recombinase_dom"/>
</dbReference>
<gene>
    <name evidence="3" type="ORF">QOZ93_001649</name>
</gene>
<feature type="domain" description="Recombinase" evidence="2">
    <location>
        <begin position="184"/>
        <end position="310"/>
    </location>
</feature>
<evidence type="ECO:0000259" key="2">
    <source>
        <dbReference type="PROSITE" id="PS51737"/>
    </source>
</evidence>
<dbReference type="Gene3D" id="3.90.1750.20">
    <property type="entry name" value="Putative Large Serine Recombinase, Chain B, Domain 2"/>
    <property type="match status" value="1"/>
</dbReference>
<dbReference type="PROSITE" id="PS51736">
    <property type="entry name" value="RECOMBINASES_3"/>
    <property type="match status" value="1"/>
</dbReference>
<dbReference type="Pfam" id="PF13408">
    <property type="entry name" value="Zn_ribbon_recom"/>
    <property type="match status" value="1"/>
</dbReference>
<sequence length="470" mass="54737">MARSITVIPARSNRTNIVQSAKSQKKRMAAYCRVSTDQVEQLSSYEAQVNYYTNFINNSSEYEMVKVYADEGISGTNTKKREQFNEMIRDCKAGKIDVIITKSISRFARNTLDCLNYVRTLKELGIGVIFEKENINTLDAKGEVLISILASLAQDESRSISENSTWGIRRRFEQGKLHINHKKFLGYTKDEEGNLIIDEKQAKIVRRIYKDYLDGKGTNRIAKEFEEEGIKGWNGKAKWYESTIRGILTNEKYKGDALLQKTYTVDFLTKKRSENNGEVPQYYVEESHPAIIDKEMWEAVQLEMERRRIFAKEHDIVKVDYATVTNPFAGKVICGYCGSVFGRKVWNSTNELRRRIVWRCNKRYIKKGKKGCNNKHINDKVLYQAFIDTFNAMIENKDYFMEKWKEHLKSDNVLVRYKAKQFIDILKNAKPIKEFKEDLFFRIVEKMTVFNGEKIIVSLLDGTEIEVVIE</sequence>
<organism evidence="3 4">
    <name type="scientific">Hathewaya limosa</name>
    <name type="common">Clostridium limosum</name>
    <dbReference type="NCBI Taxonomy" id="1536"/>
    <lineage>
        <taxon>Bacteria</taxon>
        <taxon>Bacillati</taxon>
        <taxon>Bacillota</taxon>
        <taxon>Clostridia</taxon>
        <taxon>Eubacteriales</taxon>
        <taxon>Clostridiaceae</taxon>
        <taxon>Hathewaya</taxon>
    </lineage>
</organism>
<dbReference type="InterPro" id="IPR036162">
    <property type="entry name" value="Resolvase-like_N_sf"/>
</dbReference>
<proteinExistence type="predicted"/>
<dbReference type="InterPro" id="IPR050639">
    <property type="entry name" value="SSR_resolvase"/>
</dbReference>
<dbReference type="SUPFAM" id="SSF53041">
    <property type="entry name" value="Resolvase-like"/>
    <property type="match status" value="1"/>
</dbReference>
<dbReference type="EMBL" id="JAUSWN010000012">
    <property type="protein sequence ID" value="MDQ0479907.1"/>
    <property type="molecule type" value="Genomic_DNA"/>
</dbReference>
<dbReference type="PROSITE" id="PS51737">
    <property type="entry name" value="RECOMBINASE_DNA_BIND"/>
    <property type="match status" value="1"/>
</dbReference>
<dbReference type="Pfam" id="PF00239">
    <property type="entry name" value="Resolvase"/>
    <property type="match status" value="1"/>
</dbReference>
<dbReference type="InterPro" id="IPR006119">
    <property type="entry name" value="Resolv_N"/>
</dbReference>
<evidence type="ECO:0000259" key="1">
    <source>
        <dbReference type="PROSITE" id="PS51736"/>
    </source>
</evidence>
<name>A0ABU0JVH9_HATLI</name>
<dbReference type="SMART" id="SM00857">
    <property type="entry name" value="Resolvase"/>
    <property type="match status" value="1"/>
</dbReference>
<dbReference type="Pfam" id="PF07508">
    <property type="entry name" value="Recombinase"/>
    <property type="match status" value="1"/>
</dbReference>
<evidence type="ECO:0000313" key="4">
    <source>
        <dbReference type="Proteomes" id="UP001224418"/>
    </source>
</evidence>
<dbReference type="Gene3D" id="3.40.50.1390">
    <property type="entry name" value="Resolvase, N-terminal catalytic domain"/>
    <property type="match status" value="1"/>
</dbReference>
<dbReference type="InterPro" id="IPR025827">
    <property type="entry name" value="Zn_ribbon_recom_dom"/>
</dbReference>
<dbReference type="CDD" id="cd00338">
    <property type="entry name" value="Ser_Recombinase"/>
    <property type="match status" value="1"/>
</dbReference>
<dbReference type="InterPro" id="IPR038109">
    <property type="entry name" value="DNA_bind_recomb_sf"/>
</dbReference>
<keyword evidence="4" id="KW-1185">Reference proteome</keyword>
<dbReference type="Proteomes" id="UP001224418">
    <property type="component" value="Unassembled WGS sequence"/>
</dbReference>
<dbReference type="PANTHER" id="PTHR30461">
    <property type="entry name" value="DNA-INVERTASE FROM LAMBDOID PROPHAGE"/>
    <property type="match status" value="1"/>
</dbReference>
<dbReference type="PANTHER" id="PTHR30461:SF23">
    <property type="entry name" value="DNA RECOMBINASE-RELATED"/>
    <property type="match status" value="1"/>
</dbReference>
<protein>
    <submittedName>
        <fullName evidence="3">DNA invertase Pin-like site-specific DNA recombinase</fullName>
    </submittedName>
</protein>
<evidence type="ECO:0000313" key="3">
    <source>
        <dbReference type="EMBL" id="MDQ0479907.1"/>
    </source>
</evidence>
<reference evidence="3 4" key="1">
    <citation type="submission" date="2023-07" db="EMBL/GenBank/DDBJ databases">
        <title>Genomic Encyclopedia of Type Strains, Phase IV (KMG-IV): sequencing the most valuable type-strain genomes for metagenomic binning, comparative biology and taxonomic classification.</title>
        <authorList>
            <person name="Goeker M."/>
        </authorList>
    </citation>
    <scope>NUCLEOTIDE SEQUENCE [LARGE SCALE GENOMIC DNA]</scope>
    <source>
        <strain evidence="3 4">DSM 1400</strain>
    </source>
</reference>
<accession>A0ABU0JVH9</accession>
<comment type="caution">
    <text evidence="3">The sequence shown here is derived from an EMBL/GenBank/DDBJ whole genome shotgun (WGS) entry which is preliminary data.</text>
</comment>
<feature type="domain" description="Resolvase/invertase-type recombinase catalytic" evidence="1">
    <location>
        <begin position="27"/>
        <end position="175"/>
    </location>
</feature>